<dbReference type="Gene3D" id="1.10.630.10">
    <property type="entry name" value="Cytochrome P450"/>
    <property type="match status" value="1"/>
</dbReference>
<dbReference type="PANTHER" id="PTHR24305">
    <property type="entry name" value="CYTOCHROME P450"/>
    <property type="match status" value="1"/>
</dbReference>
<dbReference type="PANTHER" id="PTHR24305:SF166">
    <property type="entry name" value="CYTOCHROME P450 12A4, MITOCHONDRIAL-RELATED"/>
    <property type="match status" value="1"/>
</dbReference>
<evidence type="ECO:0000256" key="4">
    <source>
        <dbReference type="RuleBase" id="RU000461"/>
    </source>
</evidence>
<comment type="cofactor">
    <cofactor evidence="1 3">
        <name>heme</name>
        <dbReference type="ChEBI" id="CHEBI:30413"/>
    </cofactor>
</comment>
<evidence type="ECO:0008006" key="7">
    <source>
        <dbReference type="Google" id="ProtNLM"/>
    </source>
</evidence>
<protein>
    <recommendedName>
        <fullName evidence="7">Cytochrome P450</fullName>
    </recommendedName>
</protein>
<dbReference type="GO" id="GO:0016705">
    <property type="term" value="F:oxidoreductase activity, acting on paired donors, with incorporation or reduction of molecular oxygen"/>
    <property type="evidence" value="ECO:0007669"/>
    <property type="project" value="InterPro"/>
</dbReference>
<sequence length="511" mass="57251">MQLDLMLPWTAWTKQVDLEALWTALTSKEAGLSVSAVIAAMLAIRYLTKKSVDPSIPGPKAPSFLFGHALESKYGNAVYFREFFTPVVLLSDPKALQHILAIKEGNYPSDRLIRKLARGNLLGETLVSSEGAEHDWHRKMINPHFSLSRVKSFVPNFEKYTTERFLPQLAKAAKSNESFDLNHALEKLTLGIIGAAAFSYDFHENPAVYDAFKLMFAPPSVATYLGLLYIPGYAYLPFPEVRRRRTGRIPLVKALMEVIETKLASKNSPKDLLDLILPNTTPEEALAHTMSFMTAGHENSSSTLGWVVVEISRRPDVVAKMRAECNKVLNKHGSIDSWNAKKELIYTNAVIQETLRLNTVVFTLLRRVALADDSIPMSDGSSIFIPKGTNIEIVSAALHRHPRYWVKPDEFNPERFIPDTPEWITDEKMRGGSSHNFHYLPFSFGSKGCIGQRFATTEMIVILALMITKFDLQVDTTRNLRPLFNGFTIQPAELFVRVKAVDNAPLDGDAA</sequence>
<dbReference type="SUPFAM" id="SSF48264">
    <property type="entry name" value="Cytochrome P450"/>
    <property type="match status" value="1"/>
</dbReference>
<evidence type="ECO:0000313" key="6">
    <source>
        <dbReference type="Proteomes" id="UP000481153"/>
    </source>
</evidence>
<evidence type="ECO:0000256" key="1">
    <source>
        <dbReference type="ARBA" id="ARBA00001971"/>
    </source>
</evidence>
<dbReference type="InterPro" id="IPR017972">
    <property type="entry name" value="Cyt_P450_CS"/>
</dbReference>
<gene>
    <name evidence="5" type="ORF">Ae201684_012688</name>
</gene>
<keyword evidence="6" id="KW-1185">Reference proteome</keyword>
<dbReference type="AlphaFoldDB" id="A0A6G0WQV2"/>
<evidence type="ECO:0000256" key="2">
    <source>
        <dbReference type="ARBA" id="ARBA00010617"/>
    </source>
</evidence>
<dbReference type="InterPro" id="IPR001128">
    <property type="entry name" value="Cyt_P450"/>
</dbReference>
<keyword evidence="3 4" id="KW-0479">Metal-binding</keyword>
<reference evidence="5 6" key="1">
    <citation type="submission" date="2019-07" db="EMBL/GenBank/DDBJ databases">
        <title>Genomics analysis of Aphanomyces spp. identifies a new class of oomycete effector associated with host adaptation.</title>
        <authorList>
            <person name="Gaulin E."/>
        </authorList>
    </citation>
    <scope>NUCLEOTIDE SEQUENCE [LARGE SCALE GENOMIC DNA]</scope>
    <source>
        <strain evidence="5 6">ATCC 201684</strain>
    </source>
</reference>
<proteinExistence type="inferred from homology"/>
<dbReference type="GO" id="GO:0004497">
    <property type="term" value="F:monooxygenase activity"/>
    <property type="evidence" value="ECO:0007669"/>
    <property type="project" value="UniProtKB-KW"/>
</dbReference>
<keyword evidence="4" id="KW-0560">Oxidoreductase</keyword>
<dbReference type="InterPro" id="IPR036396">
    <property type="entry name" value="Cyt_P450_sf"/>
</dbReference>
<feature type="binding site" description="axial binding residue" evidence="3">
    <location>
        <position position="449"/>
    </location>
    <ligand>
        <name>heme</name>
        <dbReference type="ChEBI" id="CHEBI:30413"/>
    </ligand>
    <ligandPart>
        <name>Fe</name>
        <dbReference type="ChEBI" id="CHEBI:18248"/>
    </ligandPart>
</feature>
<keyword evidence="3 4" id="KW-0349">Heme</keyword>
<organism evidence="5 6">
    <name type="scientific">Aphanomyces euteiches</name>
    <dbReference type="NCBI Taxonomy" id="100861"/>
    <lineage>
        <taxon>Eukaryota</taxon>
        <taxon>Sar</taxon>
        <taxon>Stramenopiles</taxon>
        <taxon>Oomycota</taxon>
        <taxon>Saprolegniomycetes</taxon>
        <taxon>Saprolegniales</taxon>
        <taxon>Verrucalvaceae</taxon>
        <taxon>Aphanomyces</taxon>
    </lineage>
</organism>
<evidence type="ECO:0000313" key="5">
    <source>
        <dbReference type="EMBL" id="KAF0729800.1"/>
    </source>
</evidence>
<dbReference type="PRINTS" id="PR00385">
    <property type="entry name" value="P450"/>
</dbReference>
<name>A0A6G0WQV2_9STRA</name>
<dbReference type="InterPro" id="IPR002401">
    <property type="entry name" value="Cyt_P450_E_grp-I"/>
</dbReference>
<keyword evidence="4" id="KW-0503">Monooxygenase</keyword>
<dbReference type="GO" id="GO:0005506">
    <property type="term" value="F:iron ion binding"/>
    <property type="evidence" value="ECO:0007669"/>
    <property type="project" value="InterPro"/>
</dbReference>
<comment type="similarity">
    <text evidence="2 4">Belongs to the cytochrome P450 family.</text>
</comment>
<dbReference type="Pfam" id="PF00067">
    <property type="entry name" value="p450"/>
    <property type="match status" value="1"/>
</dbReference>
<dbReference type="InterPro" id="IPR050121">
    <property type="entry name" value="Cytochrome_P450_monoxygenase"/>
</dbReference>
<dbReference type="PROSITE" id="PS00086">
    <property type="entry name" value="CYTOCHROME_P450"/>
    <property type="match status" value="1"/>
</dbReference>
<dbReference type="EMBL" id="VJMJ01000161">
    <property type="protein sequence ID" value="KAF0729800.1"/>
    <property type="molecule type" value="Genomic_DNA"/>
</dbReference>
<keyword evidence="3 4" id="KW-0408">Iron</keyword>
<accession>A0A6G0WQV2</accession>
<dbReference type="PRINTS" id="PR00463">
    <property type="entry name" value="EP450I"/>
</dbReference>
<dbReference type="Proteomes" id="UP000481153">
    <property type="component" value="Unassembled WGS sequence"/>
</dbReference>
<dbReference type="VEuPathDB" id="FungiDB:AeMF1_004734"/>
<comment type="caution">
    <text evidence="5">The sequence shown here is derived from an EMBL/GenBank/DDBJ whole genome shotgun (WGS) entry which is preliminary data.</text>
</comment>
<evidence type="ECO:0000256" key="3">
    <source>
        <dbReference type="PIRSR" id="PIRSR602401-1"/>
    </source>
</evidence>
<dbReference type="GO" id="GO:0020037">
    <property type="term" value="F:heme binding"/>
    <property type="evidence" value="ECO:0007669"/>
    <property type="project" value="InterPro"/>
</dbReference>